<keyword evidence="1" id="KW-0472">Membrane</keyword>
<dbReference type="Proteomes" id="UP000004110">
    <property type="component" value="Unassembled WGS sequence"/>
</dbReference>
<keyword evidence="1" id="KW-0812">Transmembrane</keyword>
<organism evidence="2 3">
    <name type="scientific">Bacteroides uniformis (strain ATCC 8492 / DSM 6597 / CCUG 4942 / CIP 103695 / JCM 5828 / KCTC 5204 / NCTC 13054 / VPI 0061)</name>
    <dbReference type="NCBI Taxonomy" id="411479"/>
    <lineage>
        <taxon>Bacteria</taxon>
        <taxon>Pseudomonadati</taxon>
        <taxon>Bacteroidota</taxon>
        <taxon>Bacteroidia</taxon>
        <taxon>Bacteroidales</taxon>
        <taxon>Bacteroidaceae</taxon>
        <taxon>Bacteroides</taxon>
    </lineage>
</organism>
<proteinExistence type="predicted"/>
<evidence type="ECO:0000313" key="2">
    <source>
        <dbReference type="EMBL" id="EDO52616.1"/>
    </source>
</evidence>
<reference evidence="2" key="1">
    <citation type="submission" date="2007-06" db="EMBL/GenBank/DDBJ databases">
        <authorList>
            <person name="Fulton L."/>
            <person name="Clifton S."/>
            <person name="Fulton B."/>
            <person name="Xu J."/>
            <person name="Minx P."/>
            <person name="Pepin K.H."/>
            <person name="Johnson M."/>
            <person name="Thiruvilangam P."/>
            <person name="Bhonagiri V."/>
            <person name="Nash W.E."/>
            <person name="Mardis E.R."/>
            <person name="Wilson R.K."/>
        </authorList>
    </citation>
    <scope>NUCLEOTIDE SEQUENCE [LARGE SCALE GENOMIC DNA]</scope>
    <source>
        <strain evidence="2">ATCC 8492</strain>
    </source>
</reference>
<dbReference type="EMBL" id="AAYH02000047">
    <property type="protein sequence ID" value="EDO52616.1"/>
    <property type="molecule type" value="Genomic_DNA"/>
</dbReference>
<name>A0ABC9N7U3_BACUC</name>
<protein>
    <recommendedName>
        <fullName evidence="4">ABC transporter permease</fullName>
    </recommendedName>
</protein>
<evidence type="ECO:0008006" key="4">
    <source>
        <dbReference type="Google" id="ProtNLM"/>
    </source>
</evidence>
<keyword evidence="1" id="KW-1133">Transmembrane helix</keyword>
<dbReference type="AlphaFoldDB" id="A0ABC9N7U3"/>
<accession>A0ABC9N7U3</accession>
<keyword evidence="3" id="KW-1185">Reference proteome</keyword>
<sequence>MDSSSLKLKLFLVKKRFSVTLSLIIPLLFLLLQIIY</sequence>
<reference evidence="2" key="2">
    <citation type="submission" date="2013-11" db="EMBL/GenBank/DDBJ databases">
        <title>Draft genome sequence of Bacteroides uniformis (ATCC 8492).</title>
        <authorList>
            <person name="Sudarsanam P."/>
            <person name="Ley R."/>
            <person name="Guruge J."/>
            <person name="Turnbaugh P.J."/>
            <person name="Mahowald M."/>
            <person name="Liep D."/>
            <person name="Gordon J."/>
        </authorList>
    </citation>
    <scope>NUCLEOTIDE SEQUENCE</scope>
    <source>
        <strain evidence="2">ATCC 8492</strain>
    </source>
</reference>
<gene>
    <name evidence="2" type="ORF">BACUNI_03409</name>
</gene>
<feature type="transmembrane region" description="Helical" evidence="1">
    <location>
        <begin position="17"/>
        <end position="35"/>
    </location>
</feature>
<comment type="caution">
    <text evidence="2">The sequence shown here is derived from an EMBL/GenBank/DDBJ whole genome shotgun (WGS) entry which is preliminary data.</text>
</comment>
<evidence type="ECO:0000256" key="1">
    <source>
        <dbReference type="SAM" id="Phobius"/>
    </source>
</evidence>
<evidence type="ECO:0000313" key="3">
    <source>
        <dbReference type="Proteomes" id="UP000004110"/>
    </source>
</evidence>